<sequence>MATHTFTMIPRNANLSASSGPARANKNPASSTDQLVSPASYTFSLMVLGYGEKYKNINGRSTTKMVDGQEGGIGHRTREGRGVTIVQAEVTMDEELGRLTGTTRKKEGREGADEGEENRS</sequence>
<gene>
    <name evidence="3" type="primary">LOC112495193</name>
</gene>
<feature type="region of interest" description="Disordered" evidence="1">
    <location>
        <begin position="1"/>
        <end position="34"/>
    </location>
</feature>
<feature type="region of interest" description="Disordered" evidence="1">
    <location>
        <begin position="93"/>
        <end position="120"/>
    </location>
</feature>
<evidence type="ECO:0000313" key="2">
    <source>
        <dbReference type="Proteomes" id="UP000694920"/>
    </source>
</evidence>
<dbReference type="GeneID" id="112495193"/>
<accession>A0AAJ7RT03</accession>
<feature type="compositionally biased region" description="Basic and acidic residues" evidence="1">
    <location>
        <begin position="104"/>
        <end position="120"/>
    </location>
</feature>
<proteinExistence type="predicted"/>
<organism evidence="2 3">
    <name type="scientific">Cephus cinctus</name>
    <name type="common">Wheat stem sawfly</name>
    <dbReference type="NCBI Taxonomy" id="211228"/>
    <lineage>
        <taxon>Eukaryota</taxon>
        <taxon>Metazoa</taxon>
        <taxon>Ecdysozoa</taxon>
        <taxon>Arthropoda</taxon>
        <taxon>Hexapoda</taxon>
        <taxon>Insecta</taxon>
        <taxon>Pterygota</taxon>
        <taxon>Neoptera</taxon>
        <taxon>Endopterygota</taxon>
        <taxon>Hymenoptera</taxon>
        <taxon>Cephoidea</taxon>
        <taxon>Cephidae</taxon>
        <taxon>Cephus</taxon>
    </lineage>
</organism>
<evidence type="ECO:0000256" key="1">
    <source>
        <dbReference type="SAM" id="MobiDB-lite"/>
    </source>
</evidence>
<dbReference type="Proteomes" id="UP000694920">
    <property type="component" value="Unplaced"/>
</dbReference>
<reference evidence="3" key="1">
    <citation type="submission" date="2025-08" db="UniProtKB">
        <authorList>
            <consortium name="RefSeq"/>
        </authorList>
    </citation>
    <scope>IDENTIFICATION</scope>
</reference>
<dbReference type="KEGG" id="ccin:112495193"/>
<dbReference type="AlphaFoldDB" id="A0AAJ7RT03"/>
<name>A0AAJ7RT03_CEPCN</name>
<evidence type="ECO:0000313" key="3">
    <source>
        <dbReference type="RefSeq" id="XP_024946498.1"/>
    </source>
</evidence>
<keyword evidence="2" id="KW-1185">Reference proteome</keyword>
<dbReference type="RefSeq" id="XP_024946498.1">
    <property type="nucleotide sequence ID" value="XM_025090730.1"/>
</dbReference>
<protein>
    <submittedName>
        <fullName evidence="3">Uncharacterized protein LOC112495193</fullName>
    </submittedName>
</protein>